<dbReference type="HAMAP" id="MF_00386">
    <property type="entry name" value="UPF0161_YidD"/>
    <property type="match status" value="1"/>
</dbReference>
<evidence type="ECO:0008006" key="3">
    <source>
        <dbReference type="Google" id="ProtNLM"/>
    </source>
</evidence>
<evidence type="ECO:0000313" key="2">
    <source>
        <dbReference type="Proteomes" id="UP001165122"/>
    </source>
</evidence>
<organism evidence="1 2">
    <name type="scientific">Triparma laevis f. longispina</name>
    <dbReference type="NCBI Taxonomy" id="1714387"/>
    <lineage>
        <taxon>Eukaryota</taxon>
        <taxon>Sar</taxon>
        <taxon>Stramenopiles</taxon>
        <taxon>Ochrophyta</taxon>
        <taxon>Bolidophyceae</taxon>
        <taxon>Parmales</taxon>
        <taxon>Triparmaceae</taxon>
        <taxon>Triparma</taxon>
    </lineage>
</organism>
<dbReference type="PANTHER" id="PTHR33383">
    <property type="entry name" value="MEMBRANE PROTEIN INSERTION EFFICIENCY FACTOR-RELATED"/>
    <property type="match status" value="1"/>
</dbReference>
<dbReference type="SMART" id="SM01234">
    <property type="entry name" value="Haemolytic"/>
    <property type="match status" value="1"/>
</dbReference>
<reference evidence="2" key="1">
    <citation type="journal article" date="2023" name="Commun. Biol.">
        <title>Genome analysis of Parmales, the sister group of diatoms, reveals the evolutionary specialization of diatoms from phago-mixotrophs to photoautotrophs.</title>
        <authorList>
            <person name="Ban H."/>
            <person name="Sato S."/>
            <person name="Yoshikawa S."/>
            <person name="Yamada K."/>
            <person name="Nakamura Y."/>
            <person name="Ichinomiya M."/>
            <person name="Sato N."/>
            <person name="Blanc-Mathieu R."/>
            <person name="Endo H."/>
            <person name="Kuwata A."/>
            <person name="Ogata H."/>
        </authorList>
    </citation>
    <scope>NUCLEOTIDE SEQUENCE [LARGE SCALE GENOMIC DNA]</scope>
    <source>
        <strain evidence="2">NIES 3700</strain>
    </source>
</reference>
<name>A0A9W6ZJC0_9STRA</name>
<proteinExistence type="inferred from homology"/>
<dbReference type="InterPro" id="IPR002696">
    <property type="entry name" value="Membr_insert_effic_factor_YidD"/>
</dbReference>
<dbReference type="OrthoDB" id="1798at2759"/>
<accession>A0A9W6ZJC0</accession>
<keyword evidence="2" id="KW-1185">Reference proteome</keyword>
<dbReference type="PANTHER" id="PTHR33383:SF1">
    <property type="entry name" value="MEMBRANE PROTEIN INSERTION EFFICIENCY FACTOR-RELATED"/>
    <property type="match status" value="1"/>
</dbReference>
<dbReference type="Proteomes" id="UP001165122">
    <property type="component" value="Unassembled WGS sequence"/>
</dbReference>
<evidence type="ECO:0000313" key="1">
    <source>
        <dbReference type="EMBL" id="GMH51594.1"/>
    </source>
</evidence>
<dbReference type="AlphaFoldDB" id="A0A9W6ZJC0"/>
<gene>
    <name evidence="1" type="ORF">TrLO_g2521</name>
</gene>
<comment type="caution">
    <text evidence="1">The sequence shown here is derived from an EMBL/GenBank/DDBJ whole genome shotgun (WGS) entry which is preliminary data.</text>
</comment>
<dbReference type="Pfam" id="PF01809">
    <property type="entry name" value="YidD"/>
    <property type="match status" value="1"/>
</dbReference>
<protein>
    <recommendedName>
        <fullName evidence="3">Membrane protein insertion efficiency factor</fullName>
    </recommendedName>
</protein>
<dbReference type="NCBIfam" id="TIGR00278">
    <property type="entry name" value="membrane protein insertion efficiency factor YidD"/>
    <property type="match status" value="1"/>
</dbReference>
<dbReference type="EMBL" id="BRXW01000407">
    <property type="protein sequence ID" value="GMH51594.1"/>
    <property type="molecule type" value="Genomic_DNA"/>
</dbReference>
<sequence length="119" mass="13233">MAIGPSILNRYPTSSLSLTITFPSQNLPPTSSSSDLPVKLAKSAIKTYKKYLSPLLPPSCRFLPTCSIYASESYTEFGFTKGTILTIWRLMRCTPVGGKGYDPPRWPPVRFREGIDDNK</sequence>